<dbReference type="Proteomes" id="UP000235965">
    <property type="component" value="Unassembled WGS sequence"/>
</dbReference>
<feature type="coiled-coil region" evidence="1">
    <location>
        <begin position="88"/>
        <end position="122"/>
    </location>
</feature>
<evidence type="ECO:0000256" key="1">
    <source>
        <dbReference type="SAM" id="Coils"/>
    </source>
</evidence>
<dbReference type="InParanoid" id="A0A2J7Q3K3"/>
<reference evidence="2 3" key="1">
    <citation type="submission" date="2017-12" db="EMBL/GenBank/DDBJ databases">
        <title>Hemimetabolous genomes reveal molecular basis of termite eusociality.</title>
        <authorList>
            <person name="Harrison M.C."/>
            <person name="Jongepier E."/>
            <person name="Robertson H.M."/>
            <person name="Arning N."/>
            <person name="Bitard-Feildel T."/>
            <person name="Chao H."/>
            <person name="Childers C.P."/>
            <person name="Dinh H."/>
            <person name="Doddapaneni H."/>
            <person name="Dugan S."/>
            <person name="Gowin J."/>
            <person name="Greiner C."/>
            <person name="Han Y."/>
            <person name="Hu H."/>
            <person name="Hughes D.S.T."/>
            <person name="Huylmans A.-K."/>
            <person name="Kemena C."/>
            <person name="Kremer L.P.M."/>
            <person name="Lee S.L."/>
            <person name="Lopez-Ezquerra A."/>
            <person name="Mallet L."/>
            <person name="Monroy-Kuhn J.M."/>
            <person name="Moser A."/>
            <person name="Murali S.C."/>
            <person name="Muzny D.M."/>
            <person name="Otani S."/>
            <person name="Piulachs M.-D."/>
            <person name="Poelchau M."/>
            <person name="Qu J."/>
            <person name="Schaub F."/>
            <person name="Wada-Katsumata A."/>
            <person name="Worley K.C."/>
            <person name="Xie Q."/>
            <person name="Ylla G."/>
            <person name="Poulsen M."/>
            <person name="Gibbs R.A."/>
            <person name="Schal C."/>
            <person name="Richards S."/>
            <person name="Belles X."/>
            <person name="Korb J."/>
            <person name="Bornberg-Bauer E."/>
        </authorList>
    </citation>
    <scope>NUCLEOTIDE SEQUENCE [LARGE SCALE GENOMIC DNA]</scope>
    <source>
        <tissue evidence="2">Whole body</tissue>
    </source>
</reference>
<evidence type="ECO:0000313" key="3">
    <source>
        <dbReference type="Proteomes" id="UP000235965"/>
    </source>
</evidence>
<evidence type="ECO:0000313" key="2">
    <source>
        <dbReference type="EMBL" id="PNF23166.1"/>
    </source>
</evidence>
<comment type="caution">
    <text evidence="2">The sequence shown here is derived from an EMBL/GenBank/DDBJ whole genome shotgun (WGS) entry which is preliminary data.</text>
</comment>
<keyword evidence="1" id="KW-0175">Coiled coil</keyword>
<dbReference type="OrthoDB" id="6784515at2759"/>
<sequence>MIGVKQQFEKERKEQDAKLEQLVIHQETENVQIRQKVKEIQGIVENNKVETAREIMTVKVAIDMIQKELESSTSNVSRQLREQESRLEQNVNVDQLKLQSELKSLEQEIVQLKLKVGNQMRIPVERTGVVTDGSAVNARGDVNKGSSNLESVKATGNLGSTEFALPLFDEDKGMNPVSHIRQLEEFFEFRGIQQQLWLIVAKKSIVGSVSKQWLEATGMTFVSYEQFKSEFLSTWWSAAQQGLVKCRLYQSKYDKAAGLSLSAHFLKYATMASYLEPKLTDNEIIEALRCHYPQEIQKNIGEHQIKQSSKSFGSLKET</sequence>
<dbReference type="AlphaFoldDB" id="A0A2J7Q3K3"/>
<keyword evidence="3" id="KW-1185">Reference proteome</keyword>
<organism evidence="2 3">
    <name type="scientific">Cryptotermes secundus</name>
    <dbReference type="NCBI Taxonomy" id="105785"/>
    <lineage>
        <taxon>Eukaryota</taxon>
        <taxon>Metazoa</taxon>
        <taxon>Ecdysozoa</taxon>
        <taxon>Arthropoda</taxon>
        <taxon>Hexapoda</taxon>
        <taxon>Insecta</taxon>
        <taxon>Pterygota</taxon>
        <taxon>Neoptera</taxon>
        <taxon>Polyneoptera</taxon>
        <taxon>Dictyoptera</taxon>
        <taxon>Blattodea</taxon>
        <taxon>Blattoidea</taxon>
        <taxon>Termitoidae</taxon>
        <taxon>Kalotermitidae</taxon>
        <taxon>Cryptotermitinae</taxon>
        <taxon>Cryptotermes</taxon>
    </lineage>
</organism>
<accession>A0A2J7Q3K3</accession>
<name>A0A2J7Q3K3_9NEOP</name>
<dbReference type="STRING" id="105785.A0A2J7Q3K3"/>
<protein>
    <recommendedName>
        <fullName evidence="4">Retrotransposon gag domain-containing protein</fullName>
    </recommendedName>
</protein>
<evidence type="ECO:0008006" key="4">
    <source>
        <dbReference type="Google" id="ProtNLM"/>
    </source>
</evidence>
<dbReference type="EMBL" id="NEVH01019066">
    <property type="protein sequence ID" value="PNF23166.1"/>
    <property type="molecule type" value="Genomic_DNA"/>
</dbReference>
<gene>
    <name evidence="2" type="ORF">B7P43_G03649</name>
</gene>
<proteinExistence type="predicted"/>